<feature type="compositionally biased region" description="Low complexity" evidence="1">
    <location>
        <begin position="9"/>
        <end position="20"/>
    </location>
</feature>
<dbReference type="AlphaFoldDB" id="A0A9Q3CHB9"/>
<comment type="caution">
    <text evidence="2">The sequence shown here is derived from an EMBL/GenBank/DDBJ whole genome shotgun (WGS) entry which is preliminary data.</text>
</comment>
<dbReference type="Proteomes" id="UP000765509">
    <property type="component" value="Unassembled WGS sequence"/>
</dbReference>
<proteinExistence type="predicted"/>
<gene>
    <name evidence="2" type="ORF">O181_022415</name>
</gene>
<evidence type="ECO:0000313" key="2">
    <source>
        <dbReference type="EMBL" id="MBW0482700.1"/>
    </source>
</evidence>
<keyword evidence="3" id="KW-1185">Reference proteome</keyword>
<evidence type="ECO:0000256" key="1">
    <source>
        <dbReference type="SAM" id="MobiDB-lite"/>
    </source>
</evidence>
<protein>
    <submittedName>
        <fullName evidence="2">Uncharacterized protein</fullName>
    </submittedName>
</protein>
<name>A0A9Q3CHB9_9BASI</name>
<dbReference type="EMBL" id="AVOT02006895">
    <property type="protein sequence ID" value="MBW0482700.1"/>
    <property type="molecule type" value="Genomic_DNA"/>
</dbReference>
<organism evidence="2 3">
    <name type="scientific">Austropuccinia psidii MF-1</name>
    <dbReference type="NCBI Taxonomy" id="1389203"/>
    <lineage>
        <taxon>Eukaryota</taxon>
        <taxon>Fungi</taxon>
        <taxon>Dikarya</taxon>
        <taxon>Basidiomycota</taxon>
        <taxon>Pucciniomycotina</taxon>
        <taxon>Pucciniomycetes</taxon>
        <taxon>Pucciniales</taxon>
        <taxon>Sphaerophragmiaceae</taxon>
        <taxon>Austropuccinia</taxon>
    </lineage>
</organism>
<evidence type="ECO:0000313" key="3">
    <source>
        <dbReference type="Proteomes" id="UP000765509"/>
    </source>
</evidence>
<sequence>MQKLETSSNITKNENIKINIGLRKTRKETQSQAPKDHKIETQKYLQKKITGAYHEEYEAEDEIRVLIPTKYKKTQQGKERDNENIGIISNKRNEEITKQDPQNMELKNKVKSKVNSPKPITEHVMKKVLEQKMNLNLEEILSM</sequence>
<reference evidence="2" key="1">
    <citation type="submission" date="2021-03" db="EMBL/GenBank/DDBJ databases">
        <title>Draft genome sequence of rust myrtle Austropuccinia psidii MF-1, a brazilian biotype.</title>
        <authorList>
            <person name="Quecine M.C."/>
            <person name="Pachon D.M.R."/>
            <person name="Bonatelli M.L."/>
            <person name="Correr F.H."/>
            <person name="Franceschini L.M."/>
            <person name="Leite T.F."/>
            <person name="Margarido G.R.A."/>
            <person name="Almeida C.A."/>
            <person name="Ferrarezi J.A."/>
            <person name="Labate C.A."/>
        </authorList>
    </citation>
    <scope>NUCLEOTIDE SEQUENCE</scope>
    <source>
        <strain evidence="2">MF-1</strain>
    </source>
</reference>
<feature type="region of interest" description="Disordered" evidence="1">
    <location>
        <begin position="72"/>
        <end position="103"/>
    </location>
</feature>
<accession>A0A9Q3CHB9</accession>
<feature type="region of interest" description="Disordered" evidence="1">
    <location>
        <begin position="1"/>
        <end position="39"/>
    </location>
</feature>